<dbReference type="OrthoDB" id="3221808at2759"/>
<evidence type="ECO:0000313" key="4">
    <source>
        <dbReference type="EMBL" id="OJA12317.1"/>
    </source>
</evidence>
<evidence type="ECO:0000256" key="2">
    <source>
        <dbReference type="SAM" id="Phobius"/>
    </source>
</evidence>
<protein>
    <recommendedName>
        <fullName evidence="3">DUF6535 domain-containing protein</fullName>
    </recommendedName>
</protein>
<gene>
    <name evidence="4" type="ORF">AZE42_13723</name>
</gene>
<keyword evidence="2" id="KW-0472">Membrane</keyword>
<dbReference type="Proteomes" id="UP000183567">
    <property type="component" value="Unassembled WGS sequence"/>
</dbReference>
<evidence type="ECO:0000256" key="1">
    <source>
        <dbReference type="SAM" id="MobiDB-lite"/>
    </source>
</evidence>
<keyword evidence="2" id="KW-1133">Transmembrane helix</keyword>
<dbReference type="InterPro" id="IPR045338">
    <property type="entry name" value="DUF6535"/>
</dbReference>
<feature type="domain" description="DUF6535" evidence="3">
    <location>
        <begin position="88"/>
        <end position="157"/>
    </location>
</feature>
<evidence type="ECO:0000313" key="5">
    <source>
        <dbReference type="Proteomes" id="UP000183567"/>
    </source>
</evidence>
<evidence type="ECO:0000259" key="3">
    <source>
        <dbReference type="Pfam" id="PF20153"/>
    </source>
</evidence>
<organism evidence="4 5">
    <name type="scientific">Rhizopogon vesiculosus</name>
    <dbReference type="NCBI Taxonomy" id="180088"/>
    <lineage>
        <taxon>Eukaryota</taxon>
        <taxon>Fungi</taxon>
        <taxon>Dikarya</taxon>
        <taxon>Basidiomycota</taxon>
        <taxon>Agaricomycotina</taxon>
        <taxon>Agaricomycetes</taxon>
        <taxon>Agaricomycetidae</taxon>
        <taxon>Boletales</taxon>
        <taxon>Suillineae</taxon>
        <taxon>Rhizopogonaceae</taxon>
        <taxon>Rhizopogon</taxon>
    </lineage>
</organism>
<accession>A0A1J8PTV5</accession>
<feature type="non-terminal residue" evidence="4">
    <location>
        <position position="174"/>
    </location>
</feature>
<dbReference type="STRING" id="180088.A0A1J8PTV5"/>
<sequence>MTTPVRRSTIQNGASDERNNFTYASGQSNIRKVFPLPPGLSTFPLSQSQPSVLTQDDKTQLILQDILKTLQDSSVAEKEDNNVRSRFWANYSKVSKEHDDEFLERRNDDMDIVLLFSGLFSAVDTAFIIAMQPNYTNVLLSQLVQNTSPNTTISSVTGSGIDSTAATWFQGFAY</sequence>
<dbReference type="EMBL" id="LVVM01004697">
    <property type="protein sequence ID" value="OJA12317.1"/>
    <property type="molecule type" value="Genomic_DNA"/>
</dbReference>
<proteinExistence type="predicted"/>
<feature type="region of interest" description="Disordered" evidence="1">
    <location>
        <begin position="1"/>
        <end position="20"/>
    </location>
</feature>
<keyword evidence="2" id="KW-0812">Transmembrane</keyword>
<comment type="caution">
    <text evidence="4">The sequence shown here is derived from an EMBL/GenBank/DDBJ whole genome shotgun (WGS) entry which is preliminary data.</text>
</comment>
<reference evidence="4 5" key="1">
    <citation type="submission" date="2016-03" db="EMBL/GenBank/DDBJ databases">
        <title>Comparative genomics of the ectomycorrhizal sister species Rhizopogon vinicolor and Rhizopogon vesiculosus (Basidiomycota: Boletales) reveals a divergence of the mating type B locus.</title>
        <authorList>
            <person name="Mujic A.B."/>
            <person name="Kuo A."/>
            <person name="Tritt A."/>
            <person name="Lipzen A."/>
            <person name="Chen C."/>
            <person name="Johnson J."/>
            <person name="Sharma A."/>
            <person name="Barry K."/>
            <person name="Grigoriev I.V."/>
            <person name="Spatafora J.W."/>
        </authorList>
    </citation>
    <scope>NUCLEOTIDE SEQUENCE [LARGE SCALE GENOMIC DNA]</scope>
    <source>
        <strain evidence="4 5">AM-OR11-056</strain>
    </source>
</reference>
<dbReference type="Pfam" id="PF20153">
    <property type="entry name" value="DUF6535"/>
    <property type="match status" value="1"/>
</dbReference>
<keyword evidence="5" id="KW-1185">Reference proteome</keyword>
<name>A0A1J8PTV5_9AGAM</name>
<dbReference type="AlphaFoldDB" id="A0A1J8PTV5"/>
<feature type="transmembrane region" description="Helical" evidence="2">
    <location>
        <begin position="112"/>
        <end position="131"/>
    </location>
</feature>